<dbReference type="AlphaFoldDB" id="A0A5B0Q9Q2"/>
<comment type="caution">
    <text evidence="1">The sequence shown here is derived from an EMBL/GenBank/DDBJ whole genome shotgun (WGS) entry which is preliminary data.</text>
</comment>
<dbReference type="Proteomes" id="UP000324748">
    <property type="component" value="Unassembled WGS sequence"/>
</dbReference>
<organism evidence="1 2">
    <name type="scientific">Puccinia graminis f. sp. tritici</name>
    <dbReference type="NCBI Taxonomy" id="56615"/>
    <lineage>
        <taxon>Eukaryota</taxon>
        <taxon>Fungi</taxon>
        <taxon>Dikarya</taxon>
        <taxon>Basidiomycota</taxon>
        <taxon>Pucciniomycotina</taxon>
        <taxon>Pucciniomycetes</taxon>
        <taxon>Pucciniales</taxon>
        <taxon>Pucciniaceae</taxon>
        <taxon>Puccinia</taxon>
    </lineage>
</organism>
<dbReference type="OrthoDB" id="19932at2759"/>
<evidence type="ECO:0000313" key="2">
    <source>
        <dbReference type="Proteomes" id="UP000324748"/>
    </source>
</evidence>
<name>A0A5B0Q9Q2_PUCGR</name>
<keyword evidence="2" id="KW-1185">Reference proteome</keyword>
<gene>
    <name evidence="1" type="ORF">PGT21_007075</name>
</gene>
<sequence length="53" mass="5976">MSLGEVLRGRYMPPHQVQVLLNRMATEIKEDMNQLLRGSEASSNRGSSQQPHP</sequence>
<proteinExistence type="predicted"/>
<protein>
    <submittedName>
        <fullName evidence="1">Uncharacterized protein</fullName>
    </submittedName>
</protein>
<evidence type="ECO:0000313" key="1">
    <source>
        <dbReference type="EMBL" id="KAA1110026.1"/>
    </source>
</evidence>
<accession>A0A5B0Q9Q2</accession>
<dbReference type="EMBL" id="VSWC01000027">
    <property type="protein sequence ID" value="KAA1110026.1"/>
    <property type="molecule type" value="Genomic_DNA"/>
</dbReference>
<reference evidence="1 2" key="1">
    <citation type="submission" date="2019-05" db="EMBL/GenBank/DDBJ databases">
        <title>Emergence of the Ug99 lineage of the wheat stem rust pathogen through somatic hybridization.</title>
        <authorList>
            <person name="Li F."/>
            <person name="Upadhyaya N.M."/>
            <person name="Sperschneider J."/>
            <person name="Matny O."/>
            <person name="Nguyen-Phuc H."/>
            <person name="Mago R."/>
            <person name="Raley C."/>
            <person name="Miller M.E."/>
            <person name="Silverstein K.A.T."/>
            <person name="Henningsen E."/>
            <person name="Hirsch C.D."/>
            <person name="Visser B."/>
            <person name="Pretorius Z.A."/>
            <person name="Steffenson B.J."/>
            <person name="Schwessinger B."/>
            <person name="Dodds P.N."/>
            <person name="Figueroa M."/>
        </authorList>
    </citation>
    <scope>NUCLEOTIDE SEQUENCE [LARGE SCALE GENOMIC DNA]</scope>
    <source>
        <strain evidence="1">21-0</strain>
    </source>
</reference>